<accession>R2QKT7</accession>
<reference evidence="2 4" key="2">
    <citation type="submission" date="2013-03" db="EMBL/GenBank/DDBJ databases">
        <title>The Genome Sequence of Enterococcus malodoratus ATCC_43197 (PacBio/Illumina hybrid assembly).</title>
        <authorList>
            <consortium name="The Broad Institute Genomics Platform"/>
            <consortium name="The Broad Institute Genome Sequencing Center for Infectious Disease"/>
            <person name="Earl A."/>
            <person name="Russ C."/>
            <person name="Gilmore M."/>
            <person name="Surin D."/>
            <person name="Walker B."/>
            <person name="Young S."/>
            <person name="Zeng Q."/>
            <person name="Gargeya S."/>
            <person name="Fitzgerald M."/>
            <person name="Haas B."/>
            <person name="Abouelleil A."/>
            <person name="Allen A.W."/>
            <person name="Alvarado L."/>
            <person name="Arachchi H.M."/>
            <person name="Berlin A.M."/>
            <person name="Chapman S.B."/>
            <person name="Gainer-Dewar J."/>
            <person name="Goldberg J."/>
            <person name="Griggs A."/>
            <person name="Gujja S."/>
            <person name="Hansen M."/>
            <person name="Howarth C."/>
            <person name="Imamovic A."/>
            <person name="Ireland A."/>
            <person name="Larimer J."/>
            <person name="McCowan C."/>
            <person name="Murphy C."/>
            <person name="Pearson M."/>
            <person name="Poon T.W."/>
            <person name="Priest M."/>
            <person name="Roberts A."/>
            <person name="Saif S."/>
            <person name="Shea T."/>
            <person name="Sisk P."/>
            <person name="Sykes S."/>
            <person name="Wortman J."/>
            <person name="Nusbaum C."/>
            <person name="Birren B."/>
        </authorList>
    </citation>
    <scope>NUCLEOTIDE SEQUENCE [LARGE SCALE GENOMIC DNA]</scope>
    <source>
        <strain evidence="2 4">ATCC 43197</strain>
    </source>
</reference>
<sequence length="109" mass="12633">MFILEKKANTTQRVWEHMKRNYQGEKIAVVGVEKQLPQTFLRNKQVIFYESLTEDAVLEEGRQFLKNFAKDYTALVFYLNCSSEIAEQLIEEGRTLGVRVTVTVDEKAA</sequence>
<comment type="caution">
    <text evidence="1">The sequence shown here is derived from an EMBL/GenBank/DDBJ whole genome shotgun (WGS) entry which is preliminary data.</text>
</comment>
<dbReference type="Proteomes" id="UP000013783">
    <property type="component" value="Unassembled WGS sequence"/>
</dbReference>
<proteinExistence type="predicted"/>
<dbReference type="EMBL" id="ASWA01000002">
    <property type="protein sequence ID" value="EOT70415.1"/>
    <property type="molecule type" value="Genomic_DNA"/>
</dbReference>
<dbReference type="Proteomes" id="UP000014148">
    <property type="component" value="Unassembled WGS sequence"/>
</dbReference>
<reference evidence="1 3" key="1">
    <citation type="submission" date="2013-02" db="EMBL/GenBank/DDBJ databases">
        <title>The Genome Sequence of Enterococcus malodoratus ATCC_43197.</title>
        <authorList>
            <consortium name="The Broad Institute Genome Sequencing Platform"/>
            <consortium name="The Broad Institute Genome Sequencing Center for Infectious Disease"/>
            <person name="Earl A.M."/>
            <person name="Gilmore M.S."/>
            <person name="Lebreton F."/>
            <person name="Walker B."/>
            <person name="Young S.K."/>
            <person name="Zeng Q."/>
            <person name="Gargeya S."/>
            <person name="Fitzgerald M."/>
            <person name="Haas B."/>
            <person name="Abouelleil A."/>
            <person name="Alvarado L."/>
            <person name="Arachchi H.M."/>
            <person name="Berlin A.M."/>
            <person name="Chapman S.B."/>
            <person name="Dewar J."/>
            <person name="Goldberg J."/>
            <person name="Griggs A."/>
            <person name="Gujja S."/>
            <person name="Hansen M."/>
            <person name="Howarth C."/>
            <person name="Imamovic A."/>
            <person name="Larimer J."/>
            <person name="McCowan C."/>
            <person name="Murphy C."/>
            <person name="Neiman D."/>
            <person name="Pearson M."/>
            <person name="Priest M."/>
            <person name="Roberts A."/>
            <person name="Saif S."/>
            <person name="Shea T."/>
            <person name="Sisk P."/>
            <person name="Sykes S."/>
            <person name="Wortman J."/>
            <person name="Nusbaum C."/>
            <person name="Birren B."/>
        </authorList>
    </citation>
    <scope>NUCLEOTIDE SEQUENCE [LARGE SCALE GENOMIC DNA]</scope>
    <source>
        <strain evidence="1 3">ATCC 43197</strain>
    </source>
</reference>
<dbReference type="EMBL" id="AJAK01000030">
    <property type="protein sequence ID" value="EOH72260.1"/>
    <property type="molecule type" value="Genomic_DNA"/>
</dbReference>
<gene>
    <name evidence="2" type="ORF">I585_01895</name>
    <name evidence="1" type="ORF">UAI_03844</name>
</gene>
<evidence type="ECO:0000313" key="4">
    <source>
        <dbReference type="Proteomes" id="UP000014148"/>
    </source>
</evidence>
<evidence type="ECO:0000313" key="2">
    <source>
        <dbReference type="EMBL" id="EOT70415.1"/>
    </source>
</evidence>
<organism evidence="1 3">
    <name type="scientific">Enterococcus malodoratus ATCC 43197</name>
    <dbReference type="NCBI Taxonomy" id="1158601"/>
    <lineage>
        <taxon>Bacteria</taxon>
        <taxon>Bacillati</taxon>
        <taxon>Bacillota</taxon>
        <taxon>Bacilli</taxon>
        <taxon>Lactobacillales</taxon>
        <taxon>Enterococcaceae</taxon>
        <taxon>Enterococcus</taxon>
    </lineage>
</organism>
<protein>
    <submittedName>
        <fullName evidence="1">Uncharacterized protein</fullName>
    </submittedName>
</protein>
<dbReference type="PATRIC" id="fig|1158601.3.peg.3812"/>
<dbReference type="eggNOG" id="ENOG50306CH">
    <property type="taxonomic scope" value="Bacteria"/>
</dbReference>
<dbReference type="STRING" id="71451.RV07_GL000365"/>
<dbReference type="OrthoDB" id="2185383at2"/>
<dbReference type="AlphaFoldDB" id="R2QKT7"/>
<evidence type="ECO:0000313" key="3">
    <source>
        <dbReference type="Proteomes" id="UP000013783"/>
    </source>
</evidence>
<name>R2QKT7_9ENTE</name>
<evidence type="ECO:0000313" key="1">
    <source>
        <dbReference type="EMBL" id="EOH72260.1"/>
    </source>
</evidence>
<keyword evidence="4" id="KW-1185">Reference proteome</keyword>